<keyword evidence="2" id="KW-0472">Membrane</keyword>
<dbReference type="EMBL" id="JAPMSZ010000001">
    <property type="protein sequence ID" value="KAJ5114935.1"/>
    <property type="molecule type" value="Genomic_DNA"/>
</dbReference>
<dbReference type="InterPro" id="IPR025110">
    <property type="entry name" value="AMP-bd_C"/>
</dbReference>
<dbReference type="Pfam" id="PF00501">
    <property type="entry name" value="AMP-binding"/>
    <property type="match status" value="1"/>
</dbReference>
<protein>
    <recommendedName>
        <fullName evidence="7">AMP-dependent synthetase/ligase domain-containing protein</fullName>
    </recommendedName>
</protein>
<evidence type="ECO:0008006" key="7">
    <source>
        <dbReference type="Google" id="ProtNLM"/>
    </source>
</evidence>
<dbReference type="PROSITE" id="PS00455">
    <property type="entry name" value="AMP_BINDING"/>
    <property type="match status" value="1"/>
</dbReference>
<dbReference type="Gene3D" id="3.40.50.12780">
    <property type="entry name" value="N-terminal domain of ligase-like"/>
    <property type="match status" value="1"/>
</dbReference>
<dbReference type="RefSeq" id="XP_056516127.1">
    <property type="nucleotide sequence ID" value="XM_056651277.1"/>
</dbReference>
<dbReference type="Gene3D" id="3.30.300.30">
    <property type="match status" value="1"/>
</dbReference>
<evidence type="ECO:0000256" key="2">
    <source>
        <dbReference type="SAM" id="Phobius"/>
    </source>
</evidence>
<proteinExistence type="inferred from homology"/>
<dbReference type="SUPFAM" id="SSF56801">
    <property type="entry name" value="Acetyl-CoA synthetase-like"/>
    <property type="match status" value="1"/>
</dbReference>
<feature type="transmembrane region" description="Helical" evidence="2">
    <location>
        <begin position="91"/>
        <end position="117"/>
    </location>
</feature>
<dbReference type="OrthoDB" id="6614653at2759"/>
<evidence type="ECO:0000259" key="4">
    <source>
        <dbReference type="Pfam" id="PF13193"/>
    </source>
</evidence>
<reference evidence="5" key="1">
    <citation type="submission" date="2022-11" db="EMBL/GenBank/DDBJ databases">
        <authorList>
            <person name="Petersen C."/>
        </authorList>
    </citation>
    <scope>NUCLEOTIDE SEQUENCE</scope>
    <source>
        <strain evidence="5">IBT 34128</strain>
    </source>
</reference>
<dbReference type="Pfam" id="PF13193">
    <property type="entry name" value="AMP-binding_C"/>
    <property type="match status" value="1"/>
</dbReference>
<name>A0A9W9GBE7_9EURO</name>
<feature type="domain" description="AMP-dependent synthetase/ligase" evidence="3">
    <location>
        <begin position="87"/>
        <end position="420"/>
    </location>
</feature>
<feature type="non-terminal residue" evidence="5">
    <location>
        <position position="1"/>
    </location>
</feature>
<dbReference type="GO" id="GO:0006631">
    <property type="term" value="P:fatty acid metabolic process"/>
    <property type="evidence" value="ECO:0007669"/>
    <property type="project" value="TreeGrafter"/>
</dbReference>
<accession>A0A9W9GBE7</accession>
<dbReference type="PANTHER" id="PTHR43201:SF8">
    <property type="entry name" value="ACYL-COA SYNTHETASE FAMILY MEMBER 3"/>
    <property type="match status" value="1"/>
</dbReference>
<keyword evidence="6" id="KW-1185">Reference proteome</keyword>
<sequence length="601" mass="66296">MPPKSMPISSQGLYVIPEKLVLDVFHCWEQNPDSVLIRERSAIGPDREWTVAEFLYDVLIILGRLRDAVCVQRLERTARGASVHEKDDDDYVAVLAGGGYGFAVLTLAIYAIGAVAVPLSPRVLPEEAQYFLSTCNAVLLATTPENAEQAQAISRASSVPVFTFRPSRSRERAQSEEGIDTDAFQPQFYSRHDATSTIPGDNGFVLLYTSGTTGPPKGVLHTRDSAHKLHPPTRASHSKEVSQTMSETWLHHQPVHWGGGFMSMMKCLLMGTCLEFCGGVFSPAWLLDRLQDPRRPPVTGLFLSPPLLDAVASDLEGLRLNAPDRYEGALEGIRGLRALSSGAMQVNPRQREVWASLRGGKPLMVLYGLTENFGIVAMTGWRGSEESLESCGPCMPEVTVKIADDGEICIKTPVLFKKYLSPNPNIMDNVFDSDGFYRTGDIGRLEDDRLFVLGRASQDVIRSHGWKIYALEVENALSQMDSVVQAIVLGVPDSHAGQRVAALLVYRVRDKGRASEFDFSQLRETLAIQHGLQAYKLPTMLRILEPSDKVAVTVSGKPMKTRIRDMFFNEKAVACGEVQVWDSKSEEGVVGTRPFDWAGIQ</sequence>
<gene>
    <name evidence="5" type="ORF">NUU61_000694</name>
</gene>
<feature type="domain" description="AMP-binding enzyme C-terminal" evidence="4">
    <location>
        <begin position="472"/>
        <end position="545"/>
    </location>
</feature>
<dbReference type="InterPro" id="IPR045851">
    <property type="entry name" value="AMP-bd_C_sf"/>
</dbReference>
<organism evidence="5 6">
    <name type="scientific">Penicillium alfredii</name>
    <dbReference type="NCBI Taxonomy" id="1506179"/>
    <lineage>
        <taxon>Eukaryota</taxon>
        <taxon>Fungi</taxon>
        <taxon>Dikarya</taxon>
        <taxon>Ascomycota</taxon>
        <taxon>Pezizomycotina</taxon>
        <taxon>Eurotiomycetes</taxon>
        <taxon>Eurotiomycetidae</taxon>
        <taxon>Eurotiales</taxon>
        <taxon>Aspergillaceae</taxon>
        <taxon>Penicillium</taxon>
    </lineage>
</organism>
<dbReference type="GO" id="GO:0031956">
    <property type="term" value="F:medium-chain fatty acid-CoA ligase activity"/>
    <property type="evidence" value="ECO:0007669"/>
    <property type="project" value="TreeGrafter"/>
</dbReference>
<comment type="caution">
    <text evidence="5">The sequence shown here is derived from an EMBL/GenBank/DDBJ whole genome shotgun (WGS) entry which is preliminary data.</text>
</comment>
<comment type="similarity">
    <text evidence="1">Belongs to the ATP-dependent AMP-binding enzyme family.</text>
</comment>
<keyword evidence="2" id="KW-0812">Transmembrane</keyword>
<evidence type="ECO:0000259" key="3">
    <source>
        <dbReference type="Pfam" id="PF00501"/>
    </source>
</evidence>
<evidence type="ECO:0000256" key="1">
    <source>
        <dbReference type="ARBA" id="ARBA00006432"/>
    </source>
</evidence>
<dbReference type="InterPro" id="IPR020845">
    <property type="entry name" value="AMP-binding_CS"/>
</dbReference>
<dbReference type="InterPro" id="IPR042099">
    <property type="entry name" value="ANL_N_sf"/>
</dbReference>
<dbReference type="InterPro" id="IPR000873">
    <property type="entry name" value="AMP-dep_synth/lig_dom"/>
</dbReference>
<dbReference type="Proteomes" id="UP001141434">
    <property type="component" value="Unassembled WGS sequence"/>
</dbReference>
<dbReference type="PANTHER" id="PTHR43201">
    <property type="entry name" value="ACYL-COA SYNTHETASE"/>
    <property type="match status" value="1"/>
</dbReference>
<keyword evidence="2" id="KW-1133">Transmembrane helix</keyword>
<evidence type="ECO:0000313" key="6">
    <source>
        <dbReference type="Proteomes" id="UP001141434"/>
    </source>
</evidence>
<dbReference type="GeneID" id="81390445"/>
<dbReference type="CDD" id="cd04433">
    <property type="entry name" value="AFD_class_I"/>
    <property type="match status" value="1"/>
</dbReference>
<reference evidence="5" key="2">
    <citation type="journal article" date="2023" name="IMA Fungus">
        <title>Comparative genomic study of the Penicillium genus elucidates a diverse pangenome and 15 lateral gene transfer events.</title>
        <authorList>
            <person name="Petersen C."/>
            <person name="Sorensen T."/>
            <person name="Nielsen M.R."/>
            <person name="Sondergaard T.E."/>
            <person name="Sorensen J.L."/>
            <person name="Fitzpatrick D.A."/>
            <person name="Frisvad J.C."/>
            <person name="Nielsen K.L."/>
        </authorList>
    </citation>
    <scope>NUCLEOTIDE SEQUENCE</scope>
    <source>
        <strain evidence="5">IBT 34128</strain>
    </source>
</reference>
<dbReference type="AlphaFoldDB" id="A0A9W9GBE7"/>
<evidence type="ECO:0000313" key="5">
    <source>
        <dbReference type="EMBL" id="KAJ5114935.1"/>
    </source>
</evidence>